<reference evidence="1" key="1">
    <citation type="submission" date="2018-03" db="EMBL/GenBank/DDBJ databases">
        <authorList>
            <person name="Guldener U."/>
        </authorList>
    </citation>
    <scope>NUCLEOTIDE SEQUENCE</scope>
</reference>
<evidence type="ECO:0000313" key="1">
    <source>
        <dbReference type="EMBL" id="SPO07761.1"/>
    </source>
</evidence>
<evidence type="ECO:0000313" key="2">
    <source>
        <dbReference type="Proteomes" id="UP001187682"/>
    </source>
</evidence>
<name>A0AAE8N7Q6_9PEZI</name>
<gene>
    <name evidence="1" type="ORF">DNG_10456</name>
</gene>
<organism evidence="1 2">
    <name type="scientific">Cephalotrichum gorgonifer</name>
    <dbReference type="NCBI Taxonomy" id="2041049"/>
    <lineage>
        <taxon>Eukaryota</taxon>
        <taxon>Fungi</taxon>
        <taxon>Dikarya</taxon>
        <taxon>Ascomycota</taxon>
        <taxon>Pezizomycotina</taxon>
        <taxon>Sordariomycetes</taxon>
        <taxon>Hypocreomycetidae</taxon>
        <taxon>Microascales</taxon>
        <taxon>Microascaceae</taxon>
        <taxon>Cephalotrichum</taxon>
    </lineage>
</organism>
<keyword evidence="2" id="KW-1185">Reference proteome</keyword>
<accession>A0AAE8N7Q6</accession>
<dbReference type="AlphaFoldDB" id="A0AAE8N7Q6"/>
<protein>
    <submittedName>
        <fullName evidence="1">Uncharacterized protein</fullName>
    </submittedName>
</protein>
<comment type="caution">
    <text evidence="1">The sequence shown here is derived from an EMBL/GenBank/DDBJ whole genome shotgun (WGS) entry which is preliminary data.</text>
</comment>
<dbReference type="EMBL" id="ONZQ02000025">
    <property type="protein sequence ID" value="SPO07761.1"/>
    <property type="molecule type" value="Genomic_DNA"/>
</dbReference>
<dbReference type="Proteomes" id="UP001187682">
    <property type="component" value="Unassembled WGS sequence"/>
</dbReference>
<sequence>MDLKQEFRIEDVSDPYYAEPESAGGMSCPAGETGDCEHNKAFQHSVGVSQSISGQVSTGLNLADILDLGLAAGFEYSWSTEEAVADSATVVCPDPEGGVYDCGIQVRPQMIKTKGKVHKYYSDECPSFDDQGFVDFEVVAPYLDKGGANQDANAVASFEACIRSCPKSTDSLDCEGVKNALDKGVPLCPDVARKHDFKEGWCTAHIIQRQRWQGAVGDRFKFDLQIWDGEGNDIYHELHQEVDEHGLLSVKSLLPYTIEIQTTGEDNDDVGICYADQCFSCDGNDGGDHHCTLGNGDENGYEDGDRGHDGWDRAVVKVTAELKVLLKSSWLQKIVASHHEYRKVIVEAMFASAVRVGDLDLVSWLITEGVDPELPVQMTGFRSGILLEGLESGDLLWILRLRSIAS</sequence>
<proteinExistence type="predicted"/>